<evidence type="ECO:0000256" key="3">
    <source>
        <dbReference type="ARBA" id="ARBA00022475"/>
    </source>
</evidence>
<dbReference type="Proteomes" id="UP000282892">
    <property type="component" value="Chromosome"/>
</dbReference>
<dbReference type="RefSeq" id="WP_127484540.1">
    <property type="nucleotide sequence ID" value="NZ_CP022572.1"/>
</dbReference>
<evidence type="ECO:0000256" key="2">
    <source>
        <dbReference type="ARBA" id="ARBA00022448"/>
    </source>
</evidence>
<evidence type="ECO:0000256" key="1">
    <source>
        <dbReference type="ARBA" id="ARBA00004651"/>
    </source>
</evidence>
<feature type="transmembrane region" description="Helical" evidence="7">
    <location>
        <begin position="12"/>
        <end position="29"/>
    </location>
</feature>
<dbReference type="OrthoDB" id="2551456at2"/>
<dbReference type="PANTHER" id="PTHR30465">
    <property type="entry name" value="INNER MEMBRANE ABC TRANSPORTER"/>
    <property type="match status" value="1"/>
</dbReference>
<dbReference type="GO" id="GO:0055085">
    <property type="term" value="P:transmembrane transport"/>
    <property type="evidence" value="ECO:0007669"/>
    <property type="project" value="InterPro"/>
</dbReference>
<protein>
    <recommendedName>
        <fullName evidence="8">ABC transmembrane type-1 domain-containing protein</fullName>
    </recommendedName>
</protein>
<dbReference type="Pfam" id="PF00528">
    <property type="entry name" value="BPD_transp_1"/>
    <property type="match status" value="1"/>
</dbReference>
<feature type="transmembrane region" description="Helical" evidence="7">
    <location>
        <begin position="128"/>
        <end position="150"/>
    </location>
</feature>
<feature type="transmembrane region" description="Helical" evidence="7">
    <location>
        <begin position="284"/>
        <end position="309"/>
    </location>
</feature>
<feature type="transmembrane region" description="Helical" evidence="7">
    <location>
        <begin position="229"/>
        <end position="247"/>
    </location>
</feature>
<dbReference type="KEGG" id="nmk:CHR53_01345"/>
<keyword evidence="3" id="KW-1003">Cell membrane</keyword>
<dbReference type="InterPro" id="IPR035906">
    <property type="entry name" value="MetI-like_sf"/>
</dbReference>
<dbReference type="AlphaFoldDB" id="A0A3Q9QTJ4"/>
<dbReference type="Gene3D" id="1.10.3720.10">
    <property type="entry name" value="MetI-like"/>
    <property type="match status" value="1"/>
</dbReference>
<feature type="domain" description="ABC transmembrane type-1" evidence="8">
    <location>
        <begin position="87"/>
        <end position="302"/>
    </location>
</feature>
<evidence type="ECO:0000256" key="7">
    <source>
        <dbReference type="RuleBase" id="RU363032"/>
    </source>
</evidence>
<keyword evidence="5 7" id="KW-1133">Transmembrane helix</keyword>
<dbReference type="CDD" id="cd06261">
    <property type="entry name" value="TM_PBP2"/>
    <property type="match status" value="1"/>
</dbReference>
<comment type="subcellular location">
    <subcellularLocation>
        <location evidence="1 7">Cell membrane</location>
        <topology evidence="1 7">Multi-pass membrane protein</topology>
    </subcellularLocation>
</comment>
<dbReference type="PANTHER" id="PTHR30465:SF0">
    <property type="entry name" value="OLIGOPEPTIDE TRANSPORT SYSTEM PERMEASE PROTEIN APPB"/>
    <property type="match status" value="1"/>
</dbReference>
<dbReference type="PROSITE" id="PS50928">
    <property type="entry name" value="ABC_TM1"/>
    <property type="match status" value="1"/>
</dbReference>
<keyword evidence="2 7" id="KW-0813">Transport</keyword>
<keyword evidence="10" id="KW-1185">Reference proteome</keyword>
<comment type="similarity">
    <text evidence="7">Belongs to the binding-protein-dependent transport system permease family.</text>
</comment>
<proteinExistence type="inferred from homology"/>
<dbReference type="GO" id="GO:0005886">
    <property type="term" value="C:plasma membrane"/>
    <property type="evidence" value="ECO:0007669"/>
    <property type="project" value="UniProtKB-SubCell"/>
</dbReference>
<evidence type="ECO:0000256" key="4">
    <source>
        <dbReference type="ARBA" id="ARBA00022692"/>
    </source>
</evidence>
<keyword evidence="6 7" id="KW-0472">Membrane</keyword>
<evidence type="ECO:0000313" key="9">
    <source>
        <dbReference type="EMBL" id="AZU60027.1"/>
    </source>
</evidence>
<feature type="transmembrane region" description="Helical" evidence="7">
    <location>
        <begin position="170"/>
        <end position="187"/>
    </location>
</feature>
<feature type="transmembrane region" description="Helical" evidence="7">
    <location>
        <begin position="90"/>
        <end position="107"/>
    </location>
</feature>
<name>A0A3Q9QTJ4_9BACI</name>
<evidence type="ECO:0000313" key="10">
    <source>
        <dbReference type="Proteomes" id="UP000282892"/>
    </source>
</evidence>
<accession>A0A3Q9QTJ4</accession>
<evidence type="ECO:0000256" key="5">
    <source>
        <dbReference type="ARBA" id="ARBA00022989"/>
    </source>
</evidence>
<dbReference type="STRING" id="1193713.GCA_001636315_02824"/>
<evidence type="ECO:0000259" key="8">
    <source>
        <dbReference type="PROSITE" id="PS50928"/>
    </source>
</evidence>
<organism evidence="9 10">
    <name type="scientific">Neobacillus mesonae</name>
    <dbReference type="NCBI Taxonomy" id="1193713"/>
    <lineage>
        <taxon>Bacteria</taxon>
        <taxon>Bacillati</taxon>
        <taxon>Bacillota</taxon>
        <taxon>Bacilli</taxon>
        <taxon>Bacillales</taxon>
        <taxon>Bacillaceae</taxon>
        <taxon>Neobacillus</taxon>
    </lineage>
</organism>
<reference evidence="9 10" key="1">
    <citation type="submission" date="2017-07" db="EMBL/GenBank/DDBJ databases">
        <title>The complete genome sequence of Bacillus mesonae strain H20-5, an efficient strain improving plant abiotic stress resistance.</title>
        <authorList>
            <person name="Kim S.Y."/>
            <person name="Song H."/>
            <person name="Sang M.K."/>
            <person name="Weon H.-Y."/>
            <person name="Song J."/>
        </authorList>
    </citation>
    <scope>NUCLEOTIDE SEQUENCE [LARGE SCALE GENOMIC DNA]</scope>
    <source>
        <strain evidence="9 10">H20-5</strain>
    </source>
</reference>
<dbReference type="SUPFAM" id="SSF161098">
    <property type="entry name" value="MetI-like"/>
    <property type="match status" value="1"/>
</dbReference>
<gene>
    <name evidence="9" type="ORF">CHR53_01345</name>
</gene>
<evidence type="ECO:0000256" key="6">
    <source>
        <dbReference type="ARBA" id="ARBA00023136"/>
    </source>
</evidence>
<sequence>MPLIYQLGKSILAWLLATFIIIFIILMPRDVTFETTTGNVFTGVEYQYSFTKHKDSFIDFFAYIKDNKSLGEYMPHYPNSELLSRTMKKSLYIAIPALGLAFFLGVLKGMLDYRLSKYKFWSAPSNGATWLFLSIPDFFIVICIQIILMYLSNIGLLPHITLFGSENFENIILCIIYLTIYPLFYIAKITYTSLEDEEGKDYIRTAFSKGVPFKKVVYIHIFRNAIIKILQHLNTIALFVLSNLFIIEKFTDYRGAGFYFLKVVLPGTTFAVGQSRDLGNALLAISYTIIFTFIILLVHLISQICHYFLTPYDLQEEGDMS</sequence>
<dbReference type="EMBL" id="CP022572">
    <property type="protein sequence ID" value="AZU60027.1"/>
    <property type="molecule type" value="Genomic_DNA"/>
</dbReference>
<keyword evidence="4 7" id="KW-0812">Transmembrane</keyword>
<dbReference type="InterPro" id="IPR000515">
    <property type="entry name" value="MetI-like"/>
</dbReference>